<accession>A0A4Y4D1Y7</accession>
<dbReference type="GO" id="GO:0020037">
    <property type="term" value="F:heme binding"/>
    <property type="evidence" value="ECO:0007669"/>
    <property type="project" value="InterPro"/>
</dbReference>
<dbReference type="OrthoDB" id="9765171at2"/>
<dbReference type="GO" id="GO:0009055">
    <property type="term" value="F:electron transfer activity"/>
    <property type="evidence" value="ECO:0007669"/>
    <property type="project" value="InterPro"/>
</dbReference>
<dbReference type="RefSeq" id="WP_141355056.1">
    <property type="nucleotide sequence ID" value="NZ_BJNV01000120.1"/>
</dbReference>
<evidence type="ECO:0000256" key="2">
    <source>
        <dbReference type="ARBA" id="ARBA00022723"/>
    </source>
</evidence>
<dbReference type="InterPro" id="IPR009056">
    <property type="entry name" value="Cyt_c-like_dom"/>
</dbReference>
<dbReference type="InterPro" id="IPR036909">
    <property type="entry name" value="Cyt_c-like_dom_sf"/>
</dbReference>
<dbReference type="Pfam" id="PF13442">
    <property type="entry name" value="Cytochrome_CBB3"/>
    <property type="match status" value="1"/>
</dbReference>
<protein>
    <recommendedName>
        <fullName evidence="6">Cytochrome c domain-containing protein</fullName>
    </recommendedName>
</protein>
<reference evidence="7 8" key="1">
    <citation type="submission" date="2019-06" db="EMBL/GenBank/DDBJ databases">
        <title>Whole genome shotgun sequence of Zoogloea ramigera NBRC 15342.</title>
        <authorList>
            <person name="Hosoyama A."/>
            <person name="Uohara A."/>
            <person name="Ohji S."/>
            <person name="Ichikawa N."/>
        </authorList>
    </citation>
    <scope>NUCLEOTIDE SEQUENCE [LARGE SCALE GENOMIC DNA]</scope>
    <source>
        <strain evidence="7 8">NBRC 15342</strain>
    </source>
</reference>
<dbReference type="Proteomes" id="UP000318422">
    <property type="component" value="Unassembled WGS sequence"/>
</dbReference>
<dbReference type="Gene3D" id="1.10.760.10">
    <property type="entry name" value="Cytochrome c-like domain"/>
    <property type="match status" value="1"/>
</dbReference>
<keyword evidence="2 4" id="KW-0479">Metal-binding</keyword>
<proteinExistence type="predicted"/>
<evidence type="ECO:0000259" key="6">
    <source>
        <dbReference type="PROSITE" id="PS51007"/>
    </source>
</evidence>
<dbReference type="GO" id="GO:0046872">
    <property type="term" value="F:metal ion binding"/>
    <property type="evidence" value="ECO:0007669"/>
    <property type="project" value="UniProtKB-KW"/>
</dbReference>
<dbReference type="PROSITE" id="PS51007">
    <property type="entry name" value="CYTC"/>
    <property type="match status" value="1"/>
</dbReference>
<evidence type="ECO:0000256" key="3">
    <source>
        <dbReference type="ARBA" id="ARBA00023004"/>
    </source>
</evidence>
<sequence length="221" mass="23849">MNKTLITLAVLAAVGAASGAVLLYSGAINVAADEPHHPLTYRLLEFARERSIAVRASEIKPPVDLTNPERVRRGSGNYDAMCVGCHLSPEAEDSEIRKGLYPTPPKLTVKPEAALDPQFAQARQFWIIKHGIKASGMPAWSKGGMEDEAIWDLVAFLQRLPGLTAADYTALVASSEGHSHGGLDAHDAHEDHSDHAKDEPVSPVVVEKKGHTHPPGFKHTH</sequence>
<keyword evidence="3 4" id="KW-0408">Iron</keyword>
<feature type="region of interest" description="Disordered" evidence="5">
    <location>
        <begin position="177"/>
        <end position="200"/>
    </location>
</feature>
<keyword evidence="8" id="KW-1185">Reference proteome</keyword>
<dbReference type="EMBL" id="BJNV01000120">
    <property type="protein sequence ID" value="GEC97744.1"/>
    <property type="molecule type" value="Genomic_DNA"/>
</dbReference>
<evidence type="ECO:0000313" key="7">
    <source>
        <dbReference type="EMBL" id="GEC97744.1"/>
    </source>
</evidence>
<evidence type="ECO:0000256" key="5">
    <source>
        <dbReference type="SAM" id="MobiDB-lite"/>
    </source>
</evidence>
<comment type="caution">
    <text evidence="7">The sequence shown here is derived from an EMBL/GenBank/DDBJ whole genome shotgun (WGS) entry which is preliminary data.</text>
</comment>
<evidence type="ECO:0000256" key="4">
    <source>
        <dbReference type="PROSITE-ProRule" id="PRU00433"/>
    </source>
</evidence>
<gene>
    <name evidence="7" type="ORF">ZRA01_38170</name>
</gene>
<dbReference type="SUPFAM" id="SSF46626">
    <property type="entry name" value="Cytochrome c"/>
    <property type="match status" value="1"/>
</dbReference>
<dbReference type="AlphaFoldDB" id="A0A4Y4D1Y7"/>
<name>A0A4Y4D1Y7_ZOORA</name>
<evidence type="ECO:0000256" key="1">
    <source>
        <dbReference type="ARBA" id="ARBA00022617"/>
    </source>
</evidence>
<organism evidence="7 8">
    <name type="scientific">Zoogloea ramigera</name>
    <dbReference type="NCBI Taxonomy" id="350"/>
    <lineage>
        <taxon>Bacteria</taxon>
        <taxon>Pseudomonadati</taxon>
        <taxon>Pseudomonadota</taxon>
        <taxon>Betaproteobacteria</taxon>
        <taxon>Rhodocyclales</taxon>
        <taxon>Zoogloeaceae</taxon>
        <taxon>Zoogloea</taxon>
    </lineage>
</organism>
<keyword evidence="1 4" id="KW-0349">Heme</keyword>
<feature type="domain" description="Cytochrome c" evidence="6">
    <location>
        <begin position="69"/>
        <end position="161"/>
    </location>
</feature>
<evidence type="ECO:0000313" key="8">
    <source>
        <dbReference type="Proteomes" id="UP000318422"/>
    </source>
</evidence>